<accession>A0A1S9D4C1</accession>
<protein>
    <submittedName>
        <fullName evidence="1">Uncharacterized protein</fullName>
    </submittedName>
</protein>
<dbReference type="AlphaFoldDB" id="A0A1S9D4C1"/>
<proteinExistence type="predicted"/>
<evidence type="ECO:0000313" key="1">
    <source>
        <dbReference type="EMBL" id="OOO03933.1"/>
    </source>
</evidence>
<dbReference type="Proteomes" id="UP000190312">
    <property type="component" value="Unassembled WGS sequence"/>
</dbReference>
<organism evidence="1 2">
    <name type="scientific">Aspergillus oryzae</name>
    <name type="common">Yellow koji mold</name>
    <dbReference type="NCBI Taxonomy" id="5062"/>
    <lineage>
        <taxon>Eukaryota</taxon>
        <taxon>Fungi</taxon>
        <taxon>Dikarya</taxon>
        <taxon>Ascomycota</taxon>
        <taxon>Pezizomycotina</taxon>
        <taxon>Eurotiomycetes</taxon>
        <taxon>Eurotiomycetidae</taxon>
        <taxon>Eurotiales</taxon>
        <taxon>Aspergillaceae</taxon>
        <taxon>Aspergillus</taxon>
        <taxon>Aspergillus subgen. Circumdati</taxon>
    </lineage>
</organism>
<reference evidence="1 2" key="1">
    <citation type="submission" date="2016-10" db="EMBL/GenBank/DDBJ databases">
        <title>Genome sequencing of Aspergillus oryzae BCC7051.</title>
        <authorList>
            <person name="Thammarongtham C."/>
            <person name="Vorapreeda T."/>
            <person name="Nookaew I."/>
            <person name="Srisuk T."/>
            <person name="Land M."/>
            <person name="Jeennor S."/>
            <person name="Laoteng K."/>
        </authorList>
    </citation>
    <scope>NUCLEOTIDE SEQUENCE [LARGE SCALE GENOMIC DNA]</scope>
    <source>
        <strain evidence="1 2">BCC7051</strain>
    </source>
</reference>
<gene>
    <name evidence="1" type="ORF">OAory_01095740</name>
</gene>
<comment type="caution">
    <text evidence="1">The sequence shown here is derived from an EMBL/GenBank/DDBJ whole genome shotgun (WGS) entry which is preliminary data.</text>
</comment>
<sequence length="177" mass="18913">MPDRLNIFQLVDGFTAPTHQEHMADLASPGQEVDHGQVDCAEKDRDGSPFGSPEDTINIRLSLDLIPQVRCGSFPDDRIPICGARDFEWRSRCSTASHGGAVDVEILVQLLLNPPNQTAGVNQVLVAGTTLSMELDIRAAVIQRASSLQAQQTSLGTKLSVVLVPTAFVGPGARLTG</sequence>
<evidence type="ECO:0000313" key="2">
    <source>
        <dbReference type="Proteomes" id="UP000190312"/>
    </source>
</evidence>
<dbReference type="VEuPathDB" id="FungiDB:AO090166000036"/>
<name>A0A1S9D4C1_ASPOZ</name>
<dbReference type="EMBL" id="MKZY01000012">
    <property type="protein sequence ID" value="OOO03933.1"/>
    <property type="molecule type" value="Genomic_DNA"/>
</dbReference>